<proteinExistence type="predicted"/>
<evidence type="ECO:0000313" key="2">
    <source>
        <dbReference type="Proteomes" id="UP000586976"/>
    </source>
</evidence>
<dbReference type="RefSeq" id="WP_181865991.1">
    <property type="nucleotide sequence ID" value="NZ_JACEQY010000028.1"/>
</dbReference>
<dbReference type="Proteomes" id="UP000586976">
    <property type="component" value="Unassembled WGS sequence"/>
</dbReference>
<dbReference type="EMBL" id="JACEQY010000028">
    <property type="protein sequence ID" value="MBA4864344.1"/>
    <property type="molecule type" value="Genomic_DNA"/>
</dbReference>
<reference evidence="1 2" key="1">
    <citation type="submission" date="2020-07" db="EMBL/GenBank/DDBJ databases">
        <title>Streptomyces isolated from Indian soil.</title>
        <authorList>
            <person name="Mandal S."/>
            <person name="Maiti P.K."/>
        </authorList>
    </citation>
    <scope>NUCLEOTIDE SEQUENCE [LARGE SCALE GENOMIC DNA]</scope>
    <source>
        <strain evidence="1 2">PSKA54</strain>
    </source>
</reference>
<dbReference type="AlphaFoldDB" id="A0A7W2HI10"/>
<dbReference type="Pfam" id="PF19801">
    <property type="entry name" value="DUF6284"/>
    <property type="match status" value="1"/>
</dbReference>
<comment type="caution">
    <text evidence="1">The sequence shown here is derived from an EMBL/GenBank/DDBJ whole genome shotgun (WGS) entry which is preliminary data.</text>
</comment>
<protein>
    <submittedName>
        <fullName evidence="1">Uncharacterized protein</fullName>
    </submittedName>
</protein>
<accession>A0A7W2HI10</accession>
<name>A0A7W2HI10_9ACTN</name>
<gene>
    <name evidence="1" type="ORF">H1V43_23915</name>
</gene>
<dbReference type="InterPro" id="IPR046251">
    <property type="entry name" value="DUF6284"/>
</dbReference>
<organism evidence="1 2">
    <name type="scientific">Streptomyces himalayensis subsp. aureolus</name>
    <dbReference type="NCBI Taxonomy" id="2758039"/>
    <lineage>
        <taxon>Bacteria</taxon>
        <taxon>Bacillati</taxon>
        <taxon>Actinomycetota</taxon>
        <taxon>Actinomycetes</taxon>
        <taxon>Kitasatosporales</taxon>
        <taxon>Streptomycetaceae</taxon>
        <taxon>Streptomyces</taxon>
        <taxon>Streptomyces himalayensis</taxon>
    </lineage>
</organism>
<sequence length="91" mass="9932">MEHIAACQTAVTVAVDRIDREPTAAELDAIECEMPVILASVDLLDAQIITLDRIPSELDQRRIRRARRRVLAARRELANKDAAVGQTGGAA</sequence>
<keyword evidence="2" id="KW-1185">Reference proteome</keyword>
<evidence type="ECO:0000313" key="1">
    <source>
        <dbReference type="EMBL" id="MBA4864344.1"/>
    </source>
</evidence>